<evidence type="ECO:0000313" key="3">
    <source>
        <dbReference type="Proteomes" id="UP000245207"/>
    </source>
</evidence>
<dbReference type="STRING" id="35608.A0A2U1PT56"/>
<keyword evidence="3" id="KW-1185">Reference proteome</keyword>
<proteinExistence type="predicted"/>
<reference evidence="2 3" key="1">
    <citation type="journal article" date="2018" name="Mol. Plant">
        <title>The genome of Artemisia annua provides insight into the evolution of Asteraceae family and artemisinin biosynthesis.</title>
        <authorList>
            <person name="Shen Q."/>
            <person name="Zhang L."/>
            <person name="Liao Z."/>
            <person name="Wang S."/>
            <person name="Yan T."/>
            <person name="Shi P."/>
            <person name="Liu M."/>
            <person name="Fu X."/>
            <person name="Pan Q."/>
            <person name="Wang Y."/>
            <person name="Lv Z."/>
            <person name="Lu X."/>
            <person name="Zhang F."/>
            <person name="Jiang W."/>
            <person name="Ma Y."/>
            <person name="Chen M."/>
            <person name="Hao X."/>
            <person name="Li L."/>
            <person name="Tang Y."/>
            <person name="Lv G."/>
            <person name="Zhou Y."/>
            <person name="Sun X."/>
            <person name="Brodelius P.E."/>
            <person name="Rose J.K.C."/>
            <person name="Tang K."/>
        </authorList>
    </citation>
    <scope>NUCLEOTIDE SEQUENCE [LARGE SCALE GENOMIC DNA]</scope>
    <source>
        <strain evidence="3">cv. Huhao1</strain>
        <tissue evidence="2">Leaf</tissue>
    </source>
</reference>
<dbReference type="EMBL" id="PKPP01000766">
    <property type="protein sequence ID" value="PWA88924.1"/>
    <property type="molecule type" value="Genomic_DNA"/>
</dbReference>
<feature type="region of interest" description="Disordered" evidence="1">
    <location>
        <begin position="58"/>
        <end position="81"/>
    </location>
</feature>
<dbReference type="PANTHER" id="PTHR47350:SF4">
    <property type="entry name" value="PROTEIN IWS1 HOMOLOG 1"/>
    <property type="match status" value="1"/>
</dbReference>
<dbReference type="PANTHER" id="PTHR47350">
    <property type="entry name" value="PROTEIN IWS1 HOMOLOG 1"/>
    <property type="match status" value="1"/>
</dbReference>
<organism evidence="2 3">
    <name type="scientific">Artemisia annua</name>
    <name type="common">Sweet wormwood</name>
    <dbReference type="NCBI Taxonomy" id="35608"/>
    <lineage>
        <taxon>Eukaryota</taxon>
        <taxon>Viridiplantae</taxon>
        <taxon>Streptophyta</taxon>
        <taxon>Embryophyta</taxon>
        <taxon>Tracheophyta</taxon>
        <taxon>Spermatophyta</taxon>
        <taxon>Magnoliopsida</taxon>
        <taxon>eudicotyledons</taxon>
        <taxon>Gunneridae</taxon>
        <taxon>Pentapetalae</taxon>
        <taxon>asterids</taxon>
        <taxon>campanulids</taxon>
        <taxon>Asterales</taxon>
        <taxon>Asteraceae</taxon>
        <taxon>Asteroideae</taxon>
        <taxon>Anthemideae</taxon>
        <taxon>Artemisiinae</taxon>
        <taxon>Artemisia</taxon>
    </lineage>
</organism>
<dbReference type="InterPro" id="IPR044204">
    <property type="entry name" value="IWS1/2"/>
</dbReference>
<dbReference type="AlphaFoldDB" id="A0A2U1PT56"/>
<dbReference type="GO" id="GO:0032784">
    <property type="term" value="P:regulation of DNA-templated transcription elongation"/>
    <property type="evidence" value="ECO:0007669"/>
    <property type="project" value="InterPro"/>
</dbReference>
<gene>
    <name evidence="2" type="ORF">CTI12_AA116020</name>
</gene>
<evidence type="ECO:0000313" key="2">
    <source>
        <dbReference type="EMBL" id="PWA88924.1"/>
    </source>
</evidence>
<sequence length="317" mass="36243">MKMDLNLKLYYRKLLKPPGLAKLRENKSRMLICLFTCEERVLADDDSFIDDTGVDPADRYGSDQGGYSPSRAPQAEEGEEDDEIRGMFKSRLVGTFVFNYCAEKVVIISSIRLKVCHPTNYQYSSRSKGQGRITRKFENAKSWCLWRMCYLMEPNLLILLVRSSYVVYIFNVLDNPIFVVVSRKCWRVTKEGLKYISFAVRRSYSHIYTSNGVSLHELSIRLSQTRKFSSHDNEDLCSICADLHLNTKAIGMSPSARHSIGRLENLLLMKVYNPRMGMDALQVFPVSRATADRRVGRTGPNIDSAVIKDQVQRSYGS</sequence>
<comment type="caution">
    <text evidence="2">The sequence shown here is derived from an EMBL/GenBank/DDBJ whole genome shotgun (WGS) entry which is preliminary data.</text>
</comment>
<dbReference type="Proteomes" id="UP000245207">
    <property type="component" value="Unassembled WGS sequence"/>
</dbReference>
<dbReference type="GO" id="GO:0009742">
    <property type="term" value="P:brassinosteroid mediated signaling pathway"/>
    <property type="evidence" value="ECO:0007669"/>
    <property type="project" value="InterPro"/>
</dbReference>
<evidence type="ECO:0000256" key="1">
    <source>
        <dbReference type="SAM" id="MobiDB-lite"/>
    </source>
</evidence>
<protein>
    <submittedName>
        <fullName evidence="2">Transcription factor IIS</fullName>
    </submittedName>
</protein>
<name>A0A2U1PT56_ARTAN</name>
<accession>A0A2U1PT56</accession>
<dbReference type="OrthoDB" id="548568at2759"/>